<dbReference type="SFLD" id="SFLDG01065">
    <property type="entry name" value="anaerobic_coproporphyrinogen-I"/>
    <property type="match status" value="1"/>
</dbReference>
<dbReference type="InterPro" id="IPR007197">
    <property type="entry name" value="rSAM"/>
</dbReference>
<dbReference type="Pfam" id="PF04055">
    <property type="entry name" value="Radical_SAM"/>
    <property type="match status" value="1"/>
</dbReference>
<protein>
    <recommendedName>
        <fullName evidence="1">Heme chaperone HemW</fullName>
    </recommendedName>
</protein>
<dbReference type="InterPro" id="IPR058240">
    <property type="entry name" value="rSAM_sf"/>
</dbReference>
<evidence type="ECO:0000313" key="4">
    <source>
        <dbReference type="Proteomes" id="UP000317043"/>
    </source>
</evidence>
<evidence type="ECO:0000259" key="2">
    <source>
        <dbReference type="PROSITE" id="PS51918"/>
    </source>
</evidence>
<dbReference type="SMART" id="SM00729">
    <property type="entry name" value="Elp3"/>
    <property type="match status" value="1"/>
</dbReference>
<dbReference type="RefSeq" id="WP_211347587.1">
    <property type="nucleotide sequence ID" value="NZ_JBHTGS010000001.1"/>
</dbReference>
<sequence>MTITESPYQSYVYSYPHKTAYRPFGDRPLLADLWRDQDVGALSLYAHIPFCEMRCGFCNLFTRSTPPAEQVADYLKTLRRQAEVVASCLPTGAAFSRVALGGGTPTYLTADELSDVYDLLEASMGVDLTSLPVSVETSPATATPDRLAVLADRGVTRISMGIQSFIDTEAHAAGRPQKRSEVDRALAAIRAGTRADLNVDLIYGIERQTADTWRYSLDTALSWQPEEIYLYPLYVRPLTGLGRGTRSWDDHRLALYRQGRDRLREQGYRQVSMRMFRRADTPDSTGPEYCCQTDGMVGLGCGARSYTDATHYSFDYAVGIGKVRAIIADYLDRDTEDFRYAEVGIHLDADERRRRHVLQSLLRVEGLATADYTSRFGSDPVSDFAPEFAALAERGWLTTDGPDHLGLSEDGLAQSDAIGPVLFSTEVARLLAEYEAG</sequence>
<proteinExistence type="predicted"/>
<dbReference type="PANTHER" id="PTHR13932:SF5">
    <property type="entry name" value="RADICAL S-ADENOSYL METHIONINE DOMAIN-CONTAINING PROTEIN 1, MITOCHONDRIAL"/>
    <property type="match status" value="1"/>
</dbReference>
<dbReference type="PANTHER" id="PTHR13932">
    <property type="entry name" value="COPROPORPHYRINIGEN III OXIDASE"/>
    <property type="match status" value="1"/>
</dbReference>
<organism evidence="3 4">
    <name type="scientific">Stackebrandtia endophytica</name>
    <dbReference type="NCBI Taxonomy" id="1496996"/>
    <lineage>
        <taxon>Bacteria</taxon>
        <taxon>Bacillati</taxon>
        <taxon>Actinomycetota</taxon>
        <taxon>Actinomycetes</taxon>
        <taxon>Glycomycetales</taxon>
        <taxon>Glycomycetaceae</taxon>
        <taxon>Stackebrandtia</taxon>
    </lineage>
</organism>
<dbReference type="Proteomes" id="UP000317043">
    <property type="component" value="Unassembled WGS sequence"/>
</dbReference>
<name>A0A543ATU1_9ACTN</name>
<dbReference type="SFLD" id="SFLDS00029">
    <property type="entry name" value="Radical_SAM"/>
    <property type="match status" value="1"/>
</dbReference>
<dbReference type="GO" id="GO:0051539">
    <property type="term" value="F:4 iron, 4 sulfur cluster binding"/>
    <property type="evidence" value="ECO:0007669"/>
    <property type="project" value="TreeGrafter"/>
</dbReference>
<evidence type="ECO:0000256" key="1">
    <source>
        <dbReference type="ARBA" id="ARBA00017228"/>
    </source>
</evidence>
<dbReference type="InParanoid" id="A0A543ATU1"/>
<dbReference type="NCBIfam" id="NF006067">
    <property type="entry name" value="PRK08208.1"/>
    <property type="match status" value="1"/>
</dbReference>
<dbReference type="GO" id="GO:0003824">
    <property type="term" value="F:catalytic activity"/>
    <property type="evidence" value="ECO:0007669"/>
    <property type="project" value="InterPro"/>
</dbReference>
<dbReference type="InterPro" id="IPR034505">
    <property type="entry name" value="Coproporphyrinogen-III_oxidase"/>
</dbReference>
<gene>
    <name evidence="3" type="ORF">FB566_1543</name>
</gene>
<dbReference type="Gene3D" id="3.80.30.20">
    <property type="entry name" value="tm_1862 like domain"/>
    <property type="match status" value="1"/>
</dbReference>
<dbReference type="InterPro" id="IPR006638">
    <property type="entry name" value="Elp3/MiaA/NifB-like_rSAM"/>
</dbReference>
<dbReference type="AlphaFoldDB" id="A0A543ATU1"/>
<dbReference type="PROSITE" id="PS51918">
    <property type="entry name" value="RADICAL_SAM"/>
    <property type="match status" value="1"/>
</dbReference>
<comment type="caution">
    <text evidence="3">The sequence shown here is derived from an EMBL/GenBank/DDBJ whole genome shotgun (WGS) entry which is preliminary data.</text>
</comment>
<feature type="domain" description="Radical SAM core" evidence="2">
    <location>
        <begin position="36"/>
        <end position="274"/>
    </location>
</feature>
<accession>A0A543ATU1</accession>
<keyword evidence="4" id="KW-1185">Reference proteome</keyword>
<dbReference type="GO" id="GO:0006779">
    <property type="term" value="P:porphyrin-containing compound biosynthetic process"/>
    <property type="evidence" value="ECO:0007669"/>
    <property type="project" value="TreeGrafter"/>
</dbReference>
<evidence type="ECO:0000313" key="3">
    <source>
        <dbReference type="EMBL" id="TQL76023.1"/>
    </source>
</evidence>
<dbReference type="InterPro" id="IPR023404">
    <property type="entry name" value="rSAM_horseshoe"/>
</dbReference>
<dbReference type="CDD" id="cd01335">
    <property type="entry name" value="Radical_SAM"/>
    <property type="match status" value="1"/>
</dbReference>
<dbReference type="GO" id="GO:0005737">
    <property type="term" value="C:cytoplasm"/>
    <property type="evidence" value="ECO:0007669"/>
    <property type="project" value="TreeGrafter"/>
</dbReference>
<dbReference type="SUPFAM" id="SSF102114">
    <property type="entry name" value="Radical SAM enzymes"/>
    <property type="match status" value="1"/>
</dbReference>
<reference evidence="3 4" key="1">
    <citation type="submission" date="2019-06" db="EMBL/GenBank/DDBJ databases">
        <title>Sequencing the genomes of 1000 actinobacteria strains.</title>
        <authorList>
            <person name="Klenk H.-P."/>
        </authorList>
    </citation>
    <scope>NUCLEOTIDE SEQUENCE [LARGE SCALE GENOMIC DNA]</scope>
    <source>
        <strain evidence="3 4">DSM 45928</strain>
    </source>
</reference>
<dbReference type="EMBL" id="VFOW01000001">
    <property type="protein sequence ID" value="TQL76023.1"/>
    <property type="molecule type" value="Genomic_DNA"/>
</dbReference>